<dbReference type="PROSITE" id="PS00018">
    <property type="entry name" value="EF_HAND_1"/>
    <property type="match status" value="3"/>
</dbReference>
<gene>
    <name evidence="4" type="ORF">LARSCL_LOCUS16136</name>
</gene>
<dbReference type="CDD" id="cd00051">
    <property type="entry name" value="EFh"/>
    <property type="match status" value="1"/>
</dbReference>
<dbReference type="InterPro" id="IPR011992">
    <property type="entry name" value="EF-hand-dom_pair"/>
</dbReference>
<keyword evidence="1" id="KW-0677">Repeat</keyword>
<protein>
    <recommendedName>
        <fullName evidence="3">EF-hand domain-containing protein</fullName>
    </recommendedName>
</protein>
<evidence type="ECO:0000313" key="5">
    <source>
        <dbReference type="Proteomes" id="UP001497382"/>
    </source>
</evidence>
<comment type="caution">
    <text evidence="4">The sequence shown here is derived from an EMBL/GenBank/DDBJ whole genome shotgun (WGS) entry which is preliminary data.</text>
</comment>
<sequence length="254" mass="29321">MTETEDVFQLDPTRSSRYRYPNHQIQNRRYSAPAAVPHHWRRELLDRWLCRHLRVLGRSISIHSGALCCQTLCGVLTEGPTLHYTAILASAFRRFFHREGSGSRVDTSRPTLTSSQIRELKAAFSMLDKNKDGRVNETEIKCMLEKLGIVLTDTMVGKLIDQASKRGDRLLSEDEFLSWMAHQSVQEDVMADLMAAFRVFDKDRNGYITRDELRTAMEMIGEPMSEEQLDLMIRATDTDNDGKINYEEFVRMLL</sequence>
<keyword evidence="5" id="KW-1185">Reference proteome</keyword>
<feature type="domain" description="EF-hand" evidence="3">
    <location>
        <begin position="188"/>
        <end position="223"/>
    </location>
</feature>
<dbReference type="InterPro" id="IPR002048">
    <property type="entry name" value="EF_hand_dom"/>
</dbReference>
<organism evidence="4 5">
    <name type="scientific">Larinioides sclopetarius</name>
    <dbReference type="NCBI Taxonomy" id="280406"/>
    <lineage>
        <taxon>Eukaryota</taxon>
        <taxon>Metazoa</taxon>
        <taxon>Ecdysozoa</taxon>
        <taxon>Arthropoda</taxon>
        <taxon>Chelicerata</taxon>
        <taxon>Arachnida</taxon>
        <taxon>Araneae</taxon>
        <taxon>Araneomorphae</taxon>
        <taxon>Entelegynae</taxon>
        <taxon>Araneoidea</taxon>
        <taxon>Araneidae</taxon>
        <taxon>Larinioides</taxon>
    </lineage>
</organism>
<feature type="domain" description="EF-hand" evidence="3">
    <location>
        <begin position="115"/>
        <end position="150"/>
    </location>
</feature>
<dbReference type="Proteomes" id="UP001497382">
    <property type="component" value="Unassembled WGS sequence"/>
</dbReference>
<dbReference type="AlphaFoldDB" id="A0AAV2B118"/>
<dbReference type="InterPro" id="IPR018247">
    <property type="entry name" value="EF_Hand_1_Ca_BS"/>
</dbReference>
<dbReference type="FunFam" id="1.10.238.10:FF:000001">
    <property type="entry name" value="Calmodulin 1"/>
    <property type="match status" value="1"/>
</dbReference>
<dbReference type="Gene3D" id="1.10.238.10">
    <property type="entry name" value="EF-hand"/>
    <property type="match status" value="2"/>
</dbReference>
<feature type="domain" description="EF-hand" evidence="3">
    <location>
        <begin position="224"/>
        <end position="254"/>
    </location>
</feature>
<name>A0AAV2B118_9ARAC</name>
<dbReference type="Pfam" id="PF13499">
    <property type="entry name" value="EF-hand_7"/>
    <property type="match status" value="2"/>
</dbReference>
<evidence type="ECO:0000259" key="3">
    <source>
        <dbReference type="PROSITE" id="PS50222"/>
    </source>
</evidence>
<dbReference type="EMBL" id="CAXIEN010000255">
    <property type="protein sequence ID" value="CAL1289782.1"/>
    <property type="molecule type" value="Genomic_DNA"/>
</dbReference>
<keyword evidence="2" id="KW-0106">Calcium</keyword>
<evidence type="ECO:0000256" key="2">
    <source>
        <dbReference type="ARBA" id="ARBA00022837"/>
    </source>
</evidence>
<dbReference type="PROSITE" id="PS50222">
    <property type="entry name" value="EF_HAND_2"/>
    <property type="match status" value="3"/>
</dbReference>
<dbReference type="GO" id="GO:0005509">
    <property type="term" value="F:calcium ion binding"/>
    <property type="evidence" value="ECO:0007669"/>
    <property type="project" value="InterPro"/>
</dbReference>
<dbReference type="SUPFAM" id="SSF47473">
    <property type="entry name" value="EF-hand"/>
    <property type="match status" value="1"/>
</dbReference>
<reference evidence="4 5" key="1">
    <citation type="submission" date="2024-04" db="EMBL/GenBank/DDBJ databases">
        <authorList>
            <person name="Rising A."/>
            <person name="Reimegard J."/>
            <person name="Sonavane S."/>
            <person name="Akerstrom W."/>
            <person name="Nylinder S."/>
            <person name="Hedman E."/>
            <person name="Kallberg Y."/>
        </authorList>
    </citation>
    <scope>NUCLEOTIDE SEQUENCE [LARGE SCALE GENOMIC DNA]</scope>
</reference>
<evidence type="ECO:0000256" key="1">
    <source>
        <dbReference type="ARBA" id="ARBA00022737"/>
    </source>
</evidence>
<proteinExistence type="predicted"/>
<evidence type="ECO:0000313" key="4">
    <source>
        <dbReference type="EMBL" id="CAL1289782.1"/>
    </source>
</evidence>
<accession>A0AAV2B118</accession>
<dbReference type="PANTHER" id="PTHR23050">
    <property type="entry name" value="CALCIUM BINDING PROTEIN"/>
    <property type="match status" value="1"/>
</dbReference>
<dbReference type="InterPro" id="IPR050145">
    <property type="entry name" value="Centrin_CML-like"/>
</dbReference>
<dbReference type="SMART" id="SM00054">
    <property type="entry name" value="EFh"/>
    <property type="match status" value="4"/>
</dbReference>